<dbReference type="GO" id="GO:0046872">
    <property type="term" value="F:metal ion binding"/>
    <property type="evidence" value="ECO:0007669"/>
    <property type="project" value="UniProtKB-KW"/>
</dbReference>
<evidence type="ECO:0000256" key="3">
    <source>
        <dbReference type="ARBA" id="ARBA00023002"/>
    </source>
</evidence>
<name>A0A9X0U710_9BACT</name>
<sequence length="68" mass="7808">MIKSIGYTAKHSFNSLKPHEFEREDPKENEVATDILFCGVCHSDIHQVKNDWSNTVYPVCPGTKWWAA</sequence>
<dbReference type="RefSeq" id="WP_406707243.1">
    <property type="nucleotide sequence ID" value="NZ_JACHEB010000010.1"/>
</dbReference>
<keyword evidence="2" id="KW-0862">Zinc</keyword>
<keyword evidence="5" id="KW-1185">Reference proteome</keyword>
<dbReference type="Gene3D" id="3.90.180.10">
    <property type="entry name" value="Medium-chain alcohol dehydrogenases, catalytic domain"/>
    <property type="match status" value="1"/>
</dbReference>
<reference evidence="4 5" key="1">
    <citation type="submission" date="2020-08" db="EMBL/GenBank/DDBJ databases">
        <title>Genomic Encyclopedia of Type Strains, Phase IV (KMG-V): Genome sequencing to study the core and pangenomes of soil and plant-associated prokaryotes.</title>
        <authorList>
            <person name="Whitman W."/>
        </authorList>
    </citation>
    <scope>NUCLEOTIDE SEQUENCE [LARGE SCALE GENOMIC DNA]</scope>
    <source>
        <strain evidence="4 5">X5P2</strain>
    </source>
</reference>
<comment type="caution">
    <text evidence="4">The sequence shown here is derived from an EMBL/GenBank/DDBJ whole genome shotgun (WGS) entry which is preliminary data.</text>
</comment>
<accession>A0A9X0U710</accession>
<organism evidence="4 5">
    <name type="scientific">Tunturiibacter gelidiferens</name>
    <dbReference type="NCBI Taxonomy" id="3069689"/>
    <lineage>
        <taxon>Bacteria</taxon>
        <taxon>Pseudomonadati</taxon>
        <taxon>Acidobacteriota</taxon>
        <taxon>Terriglobia</taxon>
        <taxon>Terriglobales</taxon>
        <taxon>Acidobacteriaceae</taxon>
        <taxon>Tunturiibacter</taxon>
    </lineage>
</organism>
<dbReference type="PANTHER" id="PTHR42683">
    <property type="entry name" value="ALDEHYDE REDUCTASE"/>
    <property type="match status" value="1"/>
</dbReference>
<keyword evidence="1" id="KW-0479">Metal-binding</keyword>
<keyword evidence="3" id="KW-0560">Oxidoreductase</keyword>
<dbReference type="InterPro" id="IPR047109">
    <property type="entry name" value="CAD-like"/>
</dbReference>
<protein>
    <submittedName>
        <fullName evidence="4">D-arabinose 1-dehydrogenase-like Zn-dependent alcohol dehydrogenase</fullName>
    </submittedName>
</protein>
<dbReference type="AlphaFoldDB" id="A0A9X0U710"/>
<dbReference type="EMBL" id="JACHEB010000010">
    <property type="protein sequence ID" value="MBB5330457.1"/>
    <property type="molecule type" value="Genomic_DNA"/>
</dbReference>
<evidence type="ECO:0000313" key="5">
    <source>
        <dbReference type="Proteomes" id="UP000535182"/>
    </source>
</evidence>
<evidence type="ECO:0000256" key="1">
    <source>
        <dbReference type="ARBA" id="ARBA00022723"/>
    </source>
</evidence>
<proteinExistence type="predicted"/>
<dbReference type="GO" id="GO:0016616">
    <property type="term" value="F:oxidoreductase activity, acting on the CH-OH group of donors, NAD or NADP as acceptor"/>
    <property type="evidence" value="ECO:0007669"/>
    <property type="project" value="InterPro"/>
</dbReference>
<dbReference type="SUPFAM" id="SSF50129">
    <property type="entry name" value="GroES-like"/>
    <property type="match status" value="1"/>
</dbReference>
<gene>
    <name evidence="4" type="ORF">HDF14_004092</name>
</gene>
<evidence type="ECO:0000256" key="2">
    <source>
        <dbReference type="ARBA" id="ARBA00022833"/>
    </source>
</evidence>
<dbReference type="InterPro" id="IPR011032">
    <property type="entry name" value="GroES-like_sf"/>
</dbReference>
<dbReference type="Proteomes" id="UP000535182">
    <property type="component" value="Unassembled WGS sequence"/>
</dbReference>
<evidence type="ECO:0000313" key="4">
    <source>
        <dbReference type="EMBL" id="MBB5330457.1"/>
    </source>
</evidence>